<comment type="caution">
    <text evidence="14">The sequence shown here is derived from an EMBL/GenBank/DDBJ whole genome shotgun (WGS) entry which is preliminary data.</text>
</comment>
<evidence type="ECO:0000256" key="10">
    <source>
        <dbReference type="RuleBase" id="RU003664"/>
    </source>
</evidence>
<dbReference type="GO" id="GO:0071555">
    <property type="term" value="P:cell wall organization"/>
    <property type="evidence" value="ECO:0007669"/>
    <property type="project" value="UniProtKB-KW"/>
</dbReference>
<keyword evidence="4 9" id="KW-0436">Ligase</keyword>
<comment type="pathway">
    <text evidence="2 9 10">Cell wall biogenesis; peptidoglycan biosynthesis.</text>
</comment>
<comment type="similarity">
    <text evidence="9">Belongs to the MurCDEF family.</text>
</comment>
<dbReference type="GO" id="GO:0051301">
    <property type="term" value="P:cell division"/>
    <property type="evidence" value="ECO:0007669"/>
    <property type="project" value="UniProtKB-KW"/>
</dbReference>
<dbReference type="Pfam" id="PF08245">
    <property type="entry name" value="Mur_ligase_M"/>
    <property type="match status" value="1"/>
</dbReference>
<keyword evidence="7 9" id="KW-0067">ATP-binding</keyword>
<evidence type="ECO:0000259" key="12">
    <source>
        <dbReference type="Pfam" id="PF02875"/>
    </source>
</evidence>
<dbReference type="Proteomes" id="UP001165405">
    <property type="component" value="Unassembled WGS sequence"/>
</dbReference>
<keyword evidence="9 10" id="KW-0961">Cell wall biogenesis/degradation</keyword>
<protein>
    <recommendedName>
        <fullName evidence="9 10">UDP-N-acetylmuramoylalanine--D-glutamate ligase</fullName>
        <ecNumber evidence="9 10">6.3.2.9</ecNumber>
    </recommendedName>
    <alternativeName>
        <fullName evidence="9">D-glutamic acid-adding enzyme</fullName>
    </alternativeName>
    <alternativeName>
        <fullName evidence="9">UDP-N-acetylmuramoyl-L-alanyl-D-glutamate synthetase</fullName>
    </alternativeName>
</protein>
<feature type="compositionally biased region" description="Gly residues" evidence="11">
    <location>
        <begin position="115"/>
        <end position="126"/>
    </location>
</feature>
<dbReference type="AlphaFoldDB" id="A0AA41U9A3"/>
<dbReference type="Gene3D" id="3.90.190.20">
    <property type="entry name" value="Mur ligase, C-terminal domain"/>
    <property type="match status" value="1"/>
</dbReference>
<evidence type="ECO:0000256" key="4">
    <source>
        <dbReference type="ARBA" id="ARBA00022598"/>
    </source>
</evidence>
<keyword evidence="8 9" id="KW-0131">Cell cycle</keyword>
<dbReference type="SUPFAM" id="SSF53244">
    <property type="entry name" value="MurD-like peptide ligases, peptide-binding domain"/>
    <property type="match status" value="1"/>
</dbReference>
<dbReference type="NCBIfam" id="TIGR01087">
    <property type="entry name" value="murD"/>
    <property type="match status" value="1"/>
</dbReference>
<feature type="region of interest" description="Disordered" evidence="11">
    <location>
        <begin position="109"/>
        <end position="129"/>
    </location>
</feature>
<dbReference type="HAMAP" id="MF_00639">
    <property type="entry name" value="MurD"/>
    <property type="match status" value="1"/>
</dbReference>
<dbReference type="SUPFAM" id="SSF53623">
    <property type="entry name" value="MurD-like peptide ligases, catalytic domain"/>
    <property type="match status" value="1"/>
</dbReference>
<keyword evidence="15" id="KW-1185">Reference proteome</keyword>
<comment type="function">
    <text evidence="9 10">Cell wall formation. Catalyzes the addition of glutamate to the nucleotide precursor UDP-N-acetylmuramoyl-L-alanine (UMA).</text>
</comment>
<gene>
    <name evidence="9 14" type="primary">murD</name>
    <name evidence="14" type="ORF">L1785_20300</name>
</gene>
<evidence type="ECO:0000313" key="15">
    <source>
        <dbReference type="Proteomes" id="UP001165405"/>
    </source>
</evidence>
<dbReference type="RefSeq" id="WP_236091126.1">
    <property type="nucleotide sequence ID" value="NZ_JAKGSG010000058.1"/>
</dbReference>
<dbReference type="InterPro" id="IPR018109">
    <property type="entry name" value="Folylpolyglutamate_synth_CS"/>
</dbReference>
<dbReference type="Gene3D" id="3.40.1190.10">
    <property type="entry name" value="Mur-like, catalytic domain"/>
    <property type="match status" value="1"/>
</dbReference>
<dbReference type="GO" id="GO:0008764">
    <property type="term" value="F:UDP-N-acetylmuramoylalanine-D-glutamate ligase activity"/>
    <property type="evidence" value="ECO:0007669"/>
    <property type="project" value="UniProtKB-UniRule"/>
</dbReference>
<sequence>MILPDAPVEPRVALADARVVLAGLGVTGRSLQRVLGPRVASVVTVDDRAEDADHVAPGAQEAAALLAEADLLVASPGFAPHHPVVAAALAAGVPVWSEVELAWRLRVGRTPAPDGGQGSGAPGEGRGPAPWLAVTGTNGKTTTVEMLDSILRAAGLRSAAVGNVGRSLVEAALDPGLDVLAVELSSFQLHFTHTMSVEAGAVLNIAPDHLDWHGTLDAYAADKGRIYERAQVACVYSVADARTEELVREADVQEGARAVGFVVGVPGPGDLGLIEDVLVDRAFHAPADDPDRRSHAAELATLADLEHLAGPADEPDERGQAGRRRVVAGHVVADALAAAALARAHGVSARAVRDGLRAFRPGDHRIQQVRVLDGVAYVDDSKATNAHAAAASLAAYAHGTVVWVAGGLAKGATFDDLVRSRADRLRAAVVIGADPGPLADTLARHAPQVPVVVVDPGDTESVMRRAVDRARDLAQPGDTVLLAPAGASQDQFRSYAHRGEVFAEAVRDLA</sequence>
<reference evidence="14" key="1">
    <citation type="submission" date="2022-01" db="EMBL/GenBank/DDBJ databases">
        <title>Antribacter sp. nov., isolated from Guizhou of China.</title>
        <authorList>
            <person name="Chengliang C."/>
            <person name="Ya Z."/>
        </authorList>
    </citation>
    <scope>NUCLEOTIDE SEQUENCE</scope>
    <source>
        <strain evidence="14">KLBMP 9083</strain>
    </source>
</reference>
<evidence type="ECO:0000256" key="8">
    <source>
        <dbReference type="ARBA" id="ARBA00023306"/>
    </source>
</evidence>
<dbReference type="Pfam" id="PF02875">
    <property type="entry name" value="Mur_ligase_C"/>
    <property type="match status" value="1"/>
</dbReference>
<keyword evidence="9 10" id="KW-0573">Peptidoglycan synthesis</keyword>
<dbReference type="Pfam" id="PF21799">
    <property type="entry name" value="MurD-like_N"/>
    <property type="match status" value="1"/>
</dbReference>
<keyword evidence="5 9" id="KW-0132">Cell division</keyword>
<organism evidence="14 15">
    <name type="scientific">Antribacter soli</name>
    <dbReference type="NCBI Taxonomy" id="2910976"/>
    <lineage>
        <taxon>Bacteria</taxon>
        <taxon>Bacillati</taxon>
        <taxon>Actinomycetota</taxon>
        <taxon>Actinomycetes</taxon>
        <taxon>Micrococcales</taxon>
        <taxon>Promicromonosporaceae</taxon>
        <taxon>Antribacter</taxon>
    </lineage>
</organism>
<keyword evidence="6 9" id="KW-0547">Nucleotide-binding</keyword>
<feature type="domain" description="Mur ligase C-terminal" evidence="12">
    <location>
        <begin position="364"/>
        <end position="486"/>
    </location>
</feature>
<name>A0AA41U9A3_9MICO</name>
<comment type="subcellular location">
    <subcellularLocation>
        <location evidence="1 9 10">Cytoplasm</location>
    </subcellularLocation>
</comment>
<dbReference type="InterPro" id="IPR013221">
    <property type="entry name" value="Mur_ligase_cen"/>
</dbReference>
<dbReference type="PROSITE" id="PS01011">
    <property type="entry name" value="FOLYLPOLYGLU_SYNT_1"/>
    <property type="match status" value="1"/>
</dbReference>
<feature type="domain" description="Mur ligase central" evidence="13">
    <location>
        <begin position="134"/>
        <end position="250"/>
    </location>
</feature>
<dbReference type="EC" id="6.3.2.9" evidence="9 10"/>
<dbReference type="EMBL" id="JAKGSG010000058">
    <property type="protein sequence ID" value="MCF4123315.1"/>
    <property type="molecule type" value="Genomic_DNA"/>
</dbReference>
<dbReference type="GO" id="GO:0009252">
    <property type="term" value="P:peptidoglycan biosynthetic process"/>
    <property type="evidence" value="ECO:0007669"/>
    <property type="project" value="UniProtKB-UniRule"/>
</dbReference>
<dbReference type="Gene3D" id="3.40.50.720">
    <property type="entry name" value="NAD(P)-binding Rossmann-like Domain"/>
    <property type="match status" value="1"/>
</dbReference>
<comment type="catalytic activity">
    <reaction evidence="9 10">
        <text>UDP-N-acetyl-alpha-D-muramoyl-L-alanine + D-glutamate + ATP = UDP-N-acetyl-alpha-D-muramoyl-L-alanyl-D-glutamate + ADP + phosphate + H(+)</text>
        <dbReference type="Rhea" id="RHEA:16429"/>
        <dbReference type="ChEBI" id="CHEBI:15378"/>
        <dbReference type="ChEBI" id="CHEBI:29986"/>
        <dbReference type="ChEBI" id="CHEBI:30616"/>
        <dbReference type="ChEBI" id="CHEBI:43474"/>
        <dbReference type="ChEBI" id="CHEBI:83898"/>
        <dbReference type="ChEBI" id="CHEBI:83900"/>
        <dbReference type="ChEBI" id="CHEBI:456216"/>
        <dbReference type="EC" id="6.3.2.9"/>
    </reaction>
</comment>
<dbReference type="InterPro" id="IPR005762">
    <property type="entry name" value="MurD"/>
</dbReference>
<proteinExistence type="inferred from homology"/>
<keyword evidence="3 9" id="KW-0963">Cytoplasm</keyword>
<evidence type="ECO:0000256" key="2">
    <source>
        <dbReference type="ARBA" id="ARBA00004752"/>
    </source>
</evidence>
<dbReference type="GO" id="GO:0005737">
    <property type="term" value="C:cytoplasm"/>
    <property type="evidence" value="ECO:0007669"/>
    <property type="project" value="UniProtKB-SubCell"/>
</dbReference>
<dbReference type="SUPFAM" id="SSF51984">
    <property type="entry name" value="MurCD N-terminal domain"/>
    <property type="match status" value="1"/>
</dbReference>
<evidence type="ECO:0000256" key="6">
    <source>
        <dbReference type="ARBA" id="ARBA00022741"/>
    </source>
</evidence>
<evidence type="ECO:0000256" key="3">
    <source>
        <dbReference type="ARBA" id="ARBA00022490"/>
    </source>
</evidence>
<accession>A0AA41U9A3</accession>
<evidence type="ECO:0000259" key="13">
    <source>
        <dbReference type="Pfam" id="PF08245"/>
    </source>
</evidence>
<keyword evidence="9 10" id="KW-0133">Cell shape</keyword>
<dbReference type="InterPro" id="IPR036615">
    <property type="entry name" value="Mur_ligase_C_dom_sf"/>
</dbReference>
<evidence type="ECO:0000256" key="5">
    <source>
        <dbReference type="ARBA" id="ARBA00022618"/>
    </source>
</evidence>
<feature type="binding site" evidence="9">
    <location>
        <begin position="136"/>
        <end position="142"/>
    </location>
    <ligand>
        <name>ATP</name>
        <dbReference type="ChEBI" id="CHEBI:30616"/>
    </ligand>
</feature>
<evidence type="ECO:0000313" key="14">
    <source>
        <dbReference type="EMBL" id="MCF4123315.1"/>
    </source>
</evidence>
<evidence type="ECO:0000256" key="1">
    <source>
        <dbReference type="ARBA" id="ARBA00004496"/>
    </source>
</evidence>
<dbReference type="PANTHER" id="PTHR43692:SF1">
    <property type="entry name" value="UDP-N-ACETYLMURAMOYLALANINE--D-GLUTAMATE LIGASE"/>
    <property type="match status" value="1"/>
</dbReference>
<dbReference type="InterPro" id="IPR004101">
    <property type="entry name" value="Mur_ligase_C"/>
</dbReference>
<dbReference type="GO" id="GO:0005524">
    <property type="term" value="F:ATP binding"/>
    <property type="evidence" value="ECO:0007669"/>
    <property type="project" value="UniProtKB-UniRule"/>
</dbReference>
<dbReference type="PANTHER" id="PTHR43692">
    <property type="entry name" value="UDP-N-ACETYLMURAMOYLALANINE--D-GLUTAMATE LIGASE"/>
    <property type="match status" value="1"/>
</dbReference>
<dbReference type="GO" id="GO:0004326">
    <property type="term" value="F:tetrahydrofolylpolyglutamate synthase activity"/>
    <property type="evidence" value="ECO:0007669"/>
    <property type="project" value="InterPro"/>
</dbReference>
<dbReference type="InterPro" id="IPR036565">
    <property type="entry name" value="Mur-like_cat_sf"/>
</dbReference>
<dbReference type="GO" id="GO:0008360">
    <property type="term" value="P:regulation of cell shape"/>
    <property type="evidence" value="ECO:0007669"/>
    <property type="project" value="UniProtKB-KW"/>
</dbReference>
<evidence type="ECO:0000256" key="9">
    <source>
        <dbReference type="HAMAP-Rule" id="MF_00639"/>
    </source>
</evidence>
<evidence type="ECO:0000256" key="11">
    <source>
        <dbReference type="SAM" id="MobiDB-lite"/>
    </source>
</evidence>
<evidence type="ECO:0000256" key="7">
    <source>
        <dbReference type="ARBA" id="ARBA00022840"/>
    </source>
</evidence>